<dbReference type="InterPro" id="IPR001509">
    <property type="entry name" value="Epimerase_deHydtase"/>
</dbReference>
<dbReference type="EMBL" id="CP025066">
    <property type="protein sequence ID" value="AUX10375.1"/>
    <property type="molecule type" value="Genomic_DNA"/>
</dbReference>
<protein>
    <submittedName>
        <fullName evidence="2">UDP-glucose 4-epimerase</fullName>
        <ecNumber evidence="2">5.1.3.2</ecNumber>
    </submittedName>
</protein>
<reference evidence="3" key="1">
    <citation type="submission" date="2017-11" db="EMBL/GenBank/DDBJ databases">
        <title>Phenotypic and genomic properties of facultatively anaerobic sulfur-reducing natronoarchaea from hypersaline soda lakes.</title>
        <authorList>
            <person name="Sorokin D.Y."/>
            <person name="Kublanov I.V."/>
            <person name="Roman P."/>
            <person name="Sinninghe Damste J.S."/>
            <person name="Golyshin P.N."/>
            <person name="Rojo D."/>
            <person name="Ciordia S."/>
            <person name="Mena M.D.C."/>
            <person name="Ferrer M."/>
            <person name="Messina E."/>
            <person name="Smedile F."/>
            <person name="La Spada G."/>
            <person name="La Cono V."/>
            <person name="Yakimov M.M."/>
        </authorList>
    </citation>
    <scope>NUCLEOTIDE SEQUENCE [LARGE SCALE GENOMIC DNA]</scope>
    <source>
        <strain evidence="3">AArc-Sl</strain>
    </source>
</reference>
<dbReference type="Proteomes" id="UP000263012">
    <property type="component" value="Chromosome"/>
</dbReference>
<accession>A0A343TMQ3</accession>
<feature type="domain" description="NAD-dependent epimerase/dehydratase" evidence="1">
    <location>
        <begin position="6"/>
        <end position="240"/>
    </location>
</feature>
<proteinExistence type="predicted"/>
<dbReference type="Pfam" id="PF01370">
    <property type="entry name" value="Epimerase"/>
    <property type="match status" value="1"/>
</dbReference>
<dbReference type="OrthoDB" id="4907at2157"/>
<dbReference type="KEGG" id="hdf:AArcSl_2760"/>
<evidence type="ECO:0000313" key="2">
    <source>
        <dbReference type="EMBL" id="AUX10375.1"/>
    </source>
</evidence>
<dbReference type="AlphaFoldDB" id="A0A343TMQ3"/>
<dbReference type="GeneID" id="37879117"/>
<organism evidence="2 3">
    <name type="scientific">Halalkaliarchaeum desulfuricum</name>
    <dbReference type="NCBI Taxonomy" id="2055893"/>
    <lineage>
        <taxon>Archaea</taxon>
        <taxon>Methanobacteriati</taxon>
        <taxon>Methanobacteriota</taxon>
        <taxon>Stenosarchaea group</taxon>
        <taxon>Halobacteria</taxon>
        <taxon>Halobacteriales</taxon>
        <taxon>Haloferacaceae</taxon>
        <taxon>Halalkaliarchaeum</taxon>
    </lineage>
</organism>
<keyword evidence="2" id="KW-0413">Isomerase</keyword>
<gene>
    <name evidence="2" type="primary">galE3</name>
    <name evidence="2" type="ORF">AArcSl_2760</name>
</gene>
<dbReference type="PANTHER" id="PTHR43245:SF13">
    <property type="entry name" value="UDP-D-APIOSE_UDP-D-XYLOSE SYNTHASE 2"/>
    <property type="match status" value="1"/>
</dbReference>
<dbReference type="SUPFAM" id="SSF51735">
    <property type="entry name" value="NAD(P)-binding Rossmann-fold domains"/>
    <property type="match status" value="1"/>
</dbReference>
<dbReference type="PANTHER" id="PTHR43245">
    <property type="entry name" value="BIFUNCTIONAL POLYMYXIN RESISTANCE PROTEIN ARNA"/>
    <property type="match status" value="1"/>
</dbReference>
<dbReference type="InterPro" id="IPR036291">
    <property type="entry name" value="NAD(P)-bd_dom_sf"/>
</dbReference>
<dbReference type="GO" id="GO:0003978">
    <property type="term" value="F:UDP-glucose 4-epimerase activity"/>
    <property type="evidence" value="ECO:0007669"/>
    <property type="project" value="UniProtKB-EC"/>
</dbReference>
<dbReference type="EC" id="5.1.3.2" evidence="2"/>
<dbReference type="RefSeq" id="WP_119820538.1">
    <property type="nucleotide sequence ID" value="NZ_CP025066.1"/>
</dbReference>
<evidence type="ECO:0000259" key="1">
    <source>
        <dbReference type="Pfam" id="PF01370"/>
    </source>
</evidence>
<sequence>MEDARVLVTGGAGFIGSVLANRLAPRNDVLAVDDLSVGTTDNLADDVEFMEASVLDSDLTGAVRDRLGGVDALFVFAALSSRDMHDAEPERGARVNVEGFVNTVETAIDLGCETVVYASSSSVYGTRERPSPESLSVRPQTRYEASKLARERYASAYADDDCSVAGLRYFSVYQGFGGNEAHKGGYANTVSQFADAIARGESPVVFGDGSQTRDFVHVEDAVRATEQVADERLSGIYNVGTGEAYSFDEMIERLNEVLGTAVDPEYVDVPYDEYVYHTRADPSKLEAATGWQPRIDFETGIERVCAPYLE</sequence>
<dbReference type="InterPro" id="IPR050177">
    <property type="entry name" value="Lipid_A_modif_metabolic_enz"/>
</dbReference>
<keyword evidence="3" id="KW-1185">Reference proteome</keyword>
<name>A0A343TMQ3_9EURY</name>
<dbReference type="Gene3D" id="3.40.50.720">
    <property type="entry name" value="NAD(P)-binding Rossmann-like Domain"/>
    <property type="match status" value="1"/>
</dbReference>
<evidence type="ECO:0000313" key="3">
    <source>
        <dbReference type="Proteomes" id="UP000263012"/>
    </source>
</evidence>